<evidence type="ECO:0000256" key="1">
    <source>
        <dbReference type="SAM" id="Phobius"/>
    </source>
</evidence>
<sequence>MNTTRFKQLLQKRYEENLSAEEQEEFDMLLKQYSRGEVSGMIDETIIVDMQMPFEKEKMLEQLHATVEGTVRKNSKVKKWLGYVAAASVIGLLFWWRLDVEKGPHGEMQASVHSKDTTELLLPDDVAIITLEDGRSFVMADTTEEINNAAVHVQRIARGRYRLDVKTTYKTEKGFHTFSTPKGVSNRVLLSDGTEVHLNSASRLQISSRYGSDNRSVRLEGEAYFDVRKVDPAVFDVAAKNVNVRVLGTKFNIRALSTEDLVQTTLEEGKVCMQRGVQEVILVPGQRATADSSLGEMTVEPVDVEEILGWKDGYFVCNDQPLPVLLQELARWYHIDRIIWNKKTDERVTLSLARSRDLKELLERIESIADVRFKIKGRNIVVQ</sequence>
<dbReference type="InterPro" id="IPR012373">
    <property type="entry name" value="Ferrdict_sens_TM"/>
</dbReference>
<keyword evidence="1" id="KW-0812">Transmembrane</keyword>
<dbReference type="PIRSF" id="PIRSF018266">
    <property type="entry name" value="FecR"/>
    <property type="match status" value="1"/>
</dbReference>
<evidence type="ECO:0000259" key="3">
    <source>
        <dbReference type="Pfam" id="PF16344"/>
    </source>
</evidence>
<dbReference type="PANTHER" id="PTHR30273:SF2">
    <property type="entry name" value="PROTEIN FECR"/>
    <property type="match status" value="1"/>
</dbReference>
<keyword evidence="1" id="KW-0472">Membrane</keyword>
<dbReference type="Gene3D" id="3.55.50.30">
    <property type="match status" value="1"/>
</dbReference>
<dbReference type="PANTHER" id="PTHR30273">
    <property type="entry name" value="PERIPLASMIC SIGNAL SENSOR AND SIGMA FACTOR ACTIVATOR FECR-RELATED"/>
    <property type="match status" value="1"/>
</dbReference>
<reference evidence="4 5" key="1">
    <citation type="journal article" date="2013" name="Genome Announc.">
        <title>The Draft Genome Sequence of Sphingomonas paucimobilis Strain HER1398 (Proteobacteria), Host to the Giant PAU Phage, Indicates That It Is a Member of the Genus Sphingobacterium (Bacteroidetes).</title>
        <authorList>
            <person name="White R.A.III."/>
            <person name="Suttle C.A."/>
        </authorList>
    </citation>
    <scope>NUCLEOTIDE SEQUENCE [LARGE SCALE GENOMIC DNA]</scope>
    <source>
        <strain evidence="4 5">HER1398</strain>
    </source>
</reference>
<dbReference type="PATRIC" id="fig|1346330.5.peg.3707"/>
<dbReference type="GO" id="GO:0016989">
    <property type="term" value="F:sigma factor antagonist activity"/>
    <property type="evidence" value="ECO:0007669"/>
    <property type="project" value="TreeGrafter"/>
</dbReference>
<feature type="domain" description="FecR protein" evidence="2">
    <location>
        <begin position="177"/>
        <end position="271"/>
    </location>
</feature>
<organism evidence="4 5">
    <name type="scientific">Sphingobacterium paucimobilis HER1398</name>
    <dbReference type="NCBI Taxonomy" id="1346330"/>
    <lineage>
        <taxon>Bacteria</taxon>
        <taxon>Pseudomonadati</taxon>
        <taxon>Bacteroidota</taxon>
        <taxon>Sphingobacteriia</taxon>
        <taxon>Sphingobacteriales</taxon>
        <taxon>Sphingobacteriaceae</taxon>
        <taxon>Sphingobacterium</taxon>
    </lineage>
</organism>
<dbReference type="EMBL" id="ATDL01000021">
    <property type="protein sequence ID" value="ERJ57738.1"/>
    <property type="molecule type" value="Genomic_DNA"/>
</dbReference>
<dbReference type="Gene3D" id="2.60.120.1440">
    <property type="match status" value="1"/>
</dbReference>
<dbReference type="eggNOG" id="COG3712">
    <property type="taxonomic scope" value="Bacteria"/>
</dbReference>
<evidence type="ECO:0000313" key="5">
    <source>
        <dbReference type="Proteomes" id="UP000016584"/>
    </source>
</evidence>
<dbReference type="InterPro" id="IPR032508">
    <property type="entry name" value="FecR_C"/>
</dbReference>
<evidence type="ECO:0008006" key="6">
    <source>
        <dbReference type="Google" id="ProtNLM"/>
    </source>
</evidence>
<dbReference type="AlphaFoldDB" id="U2J4Z8"/>
<evidence type="ECO:0000259" key="2">
    <source>
        <dbReference type="Pfam" id="PF04773"/>
    </source>
</evidence>
<dbReference type="Proteomes" id="UP000016584">
    <property type="component" value="Unassembled WGS sequence"/>
</dbReference>
<keyword evidence="5" id="KW-1185">Reference proteome</keyword>
<gene>
    <name evidence="4" type="ORF">M472_03060</name>
</gene>
<dbReference type="RefSeq" id="WP_021071834.1">
    <property type="nucleotide sequence ID" value="NZ_ATDL01000021.1"/>
</dbReference>
<dbReference type="OrthoDB" id="695864at2"/>
<dbReference type="Pfam" id="PF16344">
    <property type="entry name" value="FecR_C"/>
    <property type="match status" value="1"/>
</dbReference>
<dbReference type="InterPro" id="IPR006860">
    <property type="entry name" value="FecR"/>
</dbReference>
<keyword evidence="1" id="KW-1133">Transmembrane helix</keyword>
<evidence type="ECO:0000313" key="4">
    <source>
        <dbReference type="EMBL" id="ERJ57738.1"/>
    </source>
</evidence>
<protein>
    <recommendedName>
        <fullName evidence="6">FecR protein domain-containing protein</fullName>
    </recommendedName>
</protein>
<dbReference type="STRING" id="1346330.M472_03060"/>
<feature type="domain" description="Protein FecR C-terminal" evidence="3">
    <location>
        <begin position="314"/>
        <end position="382"/>
    </location>
</feature>
<proteinExistence type="predicted"/>
<dbReference type="Pfam" id="PF04773">
    <property type="entry name" value="FecR"/>
    <property type="match status" value="1"/>
</dbReference>
<accession>U2J4Z8</accession>
<comment type="caution">
    <text evidence="4">The sequence shown here is derived from an EMBL/GenBank/DDBJ whole genome shotgun (WGS) entry which is preliminary data.</text>
</comment>
<feature type="transmembrane region" description="Helical" evidence="1">
    <location>
        <begin position="80"/>
        <end position="98"/>
    </location>
</feature>
<name>U2J4Z8_9SPHI</name>